<accession>A0A679FZ00</accession>
<dbReference type="SUPFAM" id="SSF47413">
    <property type="entry name" value="lambda repressor-like DNA-binding domains"/>
    <property type="match status" value="1"/>
</dbReference>
<dbReference type="RefSeq" id="WP_244319430.1">
    <property type="nucleotide sequence ID" value="NZ_AP022558.1"/>
</dbReference>
<dbReference type="Gene3D" id="1.10.260.40">
    <property type="entry name" value="lambda repressor-like DNA-binding domains"/>
    <property type="match status" value="1"/>
</dbReference>
<gene>
    <name evidence="2" type="ORF">GsuE55_37690</name>
</gene>
<evidence type="ECO:0000259" key="1">
    <source>
        <dbReference type="PROSITE" id="PS50943"/>
    </source>
</evidence>
<dbReference type="SMART" id="SM00530">
    <property type="entry name" value="HTH_XRE"/>
    <property type="match status" value="1"/>
</dbReference>
<dbReference type="AlphaFoldDB" id="A0A679FZ00"/>
<evidence type="ECO:0000313" key="3">
    <source>
        <dbReference type="Proteomes" id="UP000501421"/>
    </source>
</evidence>
<dbReference type="InterPro" id="IPR010982">
    <property type="entry name" value="Lambda_DNA-bd_dom_sf"/>
</dbReference>
<feature type="domain" description="HTH cro/C1-type" evidence="1">
    <location>
        <begin position="36"/>
        <end position="85"/>
    </location>
</feature>
<geneLocation type="plasmid" evidence="2 3">
    <name>pGspE55-1</name>
</geneLocation>
<evidence type="ECO:0000313" key="2">
    <source>
        <dbReference type="EMBL" id="BBW98936.1"/>
    </source>
</evidence>
<dbReference type="PROSITE" id="PS50943">
    <property type="entry name" value="HTH_CROC1"/>
    <property type="match status" value="1"/>
</dbReference>
<keyword evidence="2" id="KW-0614">Plasmid</keyword>
<proteinExistence type="predicted"/>
<reference evidence="3" key="1">
    <citation type="journal article" date="2020" name="Microbiol. Resour. Announc.">
        <title>Complete Genome Sequence of Geobacillus sp. Strain E55-1, Isolated from Mine Geyser in Japan.</title>
        <authorList>
            <person name="Miyazaki K."/>
            <person name="Hase E."/>
            <person name="Tokito N."/>
        </authorList>
    </citation>
    <scope>NUCLEOTIDE SEQUENCE [LARGE SCALE GENOMIC DNA]</scope>
    <source>
        <strain evidence="3">E55-1</strain>
        <plasmid evidence="3">pGspE55-1</plasmid>
    </source>
</reference>
<dbReference type="Proteomes" id="UP000501421">
    <property type="component" value="Plasmid pGspE55-1"/>
</dbReference>
<organism evidence="2 3">
    <name type="scientific">Geobacillus subterraneus</name>
    <dbReference type="NCBI Taxonomy" id="129338"/>
    <lineage>
        <taxon>Bacteria</taxon>
        <taxon>Bacillati</taxon>
        <taxon>Bacillota</taxon>
        <taxon>Bacilli</taxon>
        <taxon>Bacillales</taxon>
        <taxon>Anoxybacillaceae</taxon>
        <taxon>Geobacillus</taxon>
    </lineage>
</organism>
<dbReference type="InterPro" id="IPR001387">
    <property type="entry name" value="Cro/C1-type_HTH"/>
</dbReference>
<dbReference type="CDD" id="cd00093">
    <property type="entry name" value="HTH_XRE"/>
    <property type="match status" value="1"/>
</dbReference>
<dbReference type="Pfam" id="PF01381">
    <property type="entry name" value="HTH_3"/>
    <property type="match status" value="1"/>
</dbReference>
<dbReference type="EMBL" id="AP022558">
    <property type="protein sequence ID" value="BBW98936.1"/>
    <property type="molecule type" value="Genomic_DNA"/>
</dbReference>
<dbReference type="GO" id="GO:0003677">
    <property type="term" value="F:DNA binding"/>
    <property type="evidence" value="ECO:0007669"/>
    <property type="project" value="InterPro"/>
</dbReference>
<name>A0A679FZ00_9BACL</name>
<protein>
    <recommendedName>
        <fullName evidence="1">HTH cro/C1-type domain-containing protein</fullName>
    </recommendedName>
</protein>
<keyword evidence="3" id="KW-1185">Reference proteome</keyword>
<sequence>MYIREKTSISELRMQGYSIIEDDAIFVENCVGDVMKEKGWTVSDLAKKTGLSRQQVHAIVKGKIAPRIDFVLKISSVLETPVEKLFWLTEDAWVEYERKDHDVPLFLDMVHMEKVNAAEKKRFIRETGYVYYHVKTKQMFTEREIAREWRRFKELCLPKALKEVKNTHPSLSSLQQRSLAIRLLKEEFYGVHQKIFKRIVKRVQGR</sequence>